<gene>
    <name evidence="1" type="ORF">OIE14_25875</name>
</gene>
<sequence>MDRKMARAEGLVLRAADRSVIAKARFQDYERTLKRREGRS</sequence>
<protein>
    <submittedName>
        <fullName evidence="1">Uncharacterized protein</fullName>
    </submittedName>
</protein>
<keyword evidence="2" id="KW-1185">Reference proteome</keyword>
<proteinExistence type="predicted"/>
<dbReference type="RefSeq" id="WP_326563839.1">
    <property type="nucleotide sequence ID" value="NZ_CP109071.1"/>
</dbReference>
<organism evidence="1 2">
    <name type="scientific">Micromonospora peucetia</name>
    <dbReference type="NCBI Taxonomy" id="47871"/>
    <lineage>
        <taxon>Bacteria</taxon>
        <taxon>Bacillati</taxon>
        <taxon>Actinomycetota</taxon>
        <taxon>Actinomycetes</taxon>
        <taxon>Micromonosporales</taxon>
        <taxon>Micromonosporaceae</taxon>
        <taxon>Micromonospora</taxon>
    </lineage>
</organism>
<evidence type="ECO:0000313" key="2">
    <source>
        <dbReference type="Proteomes" id="UP001334804"/>
    </source>
</evidence>
<accession>A0ABZ1E9N3</accession>
<reference evidence="1 2" key="1">
    <citation type="submission" date="2022-10" db="EMBL/GenBank/DDBJ databases">
        <title>The complete genomes of actinobacterial strains from the NBC collection.</title>
        <authorList>
            <person name="Joergensen T.S."/>
            <person name="Alvarez Arevalo M."/>
            <person name="Sterndorff E.B."/>
            <person name="Faurdal D."/>
            <person name="Vuksanovic O."/>
            <person name="Mourched A.-S."/>
            <person name="Charusanti P."/>
            <person name="Shaw S."/>
            <person name="Blin K."/>
            <person name="Weber T."/>
        </authorList>
    </citation>
    <scope>NUCLEOTIDE SEQUENCE [LARGE SCALE GENOMIC DNA]</scope>
    <source>
        <strain evidence="1 2">NBC 01809</strain>
    </source>
</reference>
<dbReference type="EMBL" id="CP109071">
    <property type="protein sequence ID" value="WSA31524.1"/>
    <property type="molecule type" value="Genomic_DNA"/>
</dbReference>
<evidence type="ECO:0000313" key="1">
    <source>
        <dbReference type="EMBL" id="WSA31524.1"/>
    </source>
</evidence>
<name>A0ABZ1E9N3_9ACTN</name>
<dbReference type="Proteomes" id="UP001334804">
    <property type="component" value="Chromosome"/>
</dbReference>